<dbReference type="Proteomes" id="UP001499987">
    <property type="component" value="Unassembled WGS sequence"/>
</dbReference>
<gene>
    <name evidence="3" type="ORF">GCM10009663_44820</name>
</gene>
<organism evidence="3 4">
    <name type="scientific">Kitasatospora arboriphila</name>
    <dbReference type="NCBI Taxonomy" id="258052"/>
    <lineage>
        <taxon>Bacteria</taxon>
        <taxon>Bacillati</taxon>
        <taxon>Actinomycetota</taxon>
        <taxon>Actinomycetes</taxon>
        <taxon>Kitasatosporales</taxon>
        <taxon>Streptomycetaceae</taxon>
        <taxon>Kitasatospora</taxon>
    </lineage>
</organism>
<evidence type="ECO:0000313" key="3">
    <source>
        <dbReference type="EMBL" id="GAA1096783.1"/>
    </source>
</evidence>
<keyword evidence="2" id="KW-1133">Transmembrane helix</keyword>
<keyword evidence="2" id="KW-0812">Transmembrane</keyword>
<feature type="transmembrane region" description="Helical" evidence="2">
    <location>
        <begin position="21"/>
        <end position="40"/>
    </location>
</feature>
<feature type="region of interest" description="Disordered" evidence="1">
    <location>
        <begin position="163"/>
        <end position="191"/>
    </location>
</feature>
<sequence>MSRTVRMIDTAGSPPMTQNRTSALFAAVLTLAVVVVYLGLPSDPDVEYTNDYADHTALQVAGYPSSETLEVVQKAVWRMADGDAGRLSALATSDGSKTRALTNAKIWVEAFGKGSQGRVTAEFMGPAIDRQAVVLYFHDTGRRMALRLRLDGNAGEDGWKIGMNETDPKTATAEPTWAPTAPGTGVPLPPR</sequence>
<evidence type="ECO:0000313" key="4">
    <source>
        <dbReference type="Proteomes" id="UP001499987"/>
    </source>
</evidence>
<proteinExistence type="predicted"/>
<reference evidence="3 4" key="1">
    <citation type="journal article" date="2019" name="Int. J. Syst. Evol. Microbiol.">
        <title>The Global Catalogue of Microorganisms (GCM) 10K type strain sequencing project: providing services to taxonomists for standard genome sequencing and annotation.</title>
        <authorList>
            <consortium name="The Broad Institute Genomics Platform"/>
            <consortium name="The Broad Institute Genome Sequencing Center for Infectious Disease"/>
            <person name="Wu L."/>
            <person name="Ma J."/>
        </authorList>
    </citation>
    <scope>NUCLEOTIDE SEQUENCE [LARGE SCALE GENOMIC DNA]</scope>
    <source>
        <strain evidence="3 4">JCM 13002</strain>
    </source>
</reference>
<comment type="caution">
    <text evidence="3">The sequence shown here is derived from an EMBL/GenBank/DDBJ whole genome shotgun (WGS) entry which is preliminary data.</text>
</comment>
<feature type="compositionally biased region" description="Low complexity" evidence="1">
    <location>
        <begin position="169"/>
        <end position="182"/>
    </location>
</feature>
<protein>
    <submittedName>
        <fullName evidence="3">Uncharacterized protein</fullName>
    </submittedName>
</protein>
<accession>A0ABN1TQW6</accession>
<evidence type="ECO:0000256" key="1">
    <source>
        <dbReference type="SAM" id="MobiDB-lite"/>
    </source>
</evidence>
<keyword evidence="4" id="KW-1185">Reference proteome</keyword>
<evidence type="ECO:0000256" key="2">
    <source>
        <dbReference type="SAM" id="Phobius"/>
    </source>
</evidence>
<keyword evidence="2" id="KW-0472">Membrane</keyword>
<dbReference type="EMBL" id="BAAALD010000044">
    <property type="protein sequence ID" value="GAA1096783.1"/>
    <property type="molecule type" value="Genomic_DNA"/>
</dbReference>
<name>A0ABN1TQW6_9ACTN</name>